<organism evidence="1 2">
    <name type="scientific">Janthinobacterium agaricidamnosum NBRC 102515 = DSM 9628</name>
    <dbReference type="NCBI Taxonomy" id="1349767"/>
    <lineage>
        <taxon>Bacteria</taxon>
        <taxon>Pseudomonadati</taxon>
        <taxon>Pseudomonadota</taxon>
        <taxon>Betaproteobacteria</taxon>
        <taxon>Burkholderiales</taxon>
        <taxon>Oxalobacteraceae</taxon>
        <taxon>Janthinobacterium</taxon>
    </lineage>
</organism>
<dbReference type="EMBL" id="HG322949">
    <property type="protein sequence ID" value="CDG83479.1"/>
    <property type="molecule type" value="Genomic_DNA"/>
</dbReference>
<dbReference type="STRING" id="1349767.GJA_2848"/>
<evidence type="ECO:0000313" key="2">
    <source>
        <dbReference type="Proteomes" id="UP000027604"/>
    </source>
</evidence>
<dbReference type="AlphaFoldDB" id="W0V3T3"/>
<reference evidence="1 2" key="1">
    <citation type="journal article" date="2015" name="Genome Announc.">
        <title>Genome Sequence of Mushroom Soft-Rot Pathogen Janthinobacterium agaricidamnosum.</title>
        <authorList>
            <person name="Graupner K."/>
            <person name="Lackner G."/>
            <person name="Hertweck C."/>
        </authorList>
    </citation>
    <scope>NUCLEOTIDE SEQUENCE [LARGE SCALE GENOMIC DNA]</scope>
    <source>
        <strain evidence="2">NBRC 102515 / DSM 9628</strain>
    </source>
</reference>
<keyword evidence="2" id="KW-1185">Reference proteome</keyword>
<sequence length="40" mass="4608">MCRIFNDNINVAFLLNAYAVPGRRYSPVFFPMPGKFKGKQ</sequence>
<evidence type="ECO:0000313" key="1">
    <source>
        <dbReference type="EMBL" id="CDG83479.1"/>
    </source>
</evidence>
<gene>
    <name evidence="1" type="ORF">GJA_2848</name>
</gene>
<dbReference type="HOGENOM" id="CLU_3290904_0_0_4"/>
<accession>W0V3T3</accession>
<name>W0V3T3_9BURK</name>
<proteinExistence type="predicted"/>
<dbReference type="KEGG" id="jag:GJA_2848"/>
<dbReference type="Proteomes" id="UP000027604">
    <property type="component" value="Chromosome I"/>
</dbReference>
<protein>
    <submittedName>
        <fullName evidence="1">Uncharacterized protein</fullName>
    </submittedName>
</protein>